<proteinExistence type="predicted"/>
<keyword evidence="3" id="KW-1185">Reference proteome</keyword>
<gene>
    <name evidence="2" type="ORF">C7382_101146</name>
</gene>
<sequence>MHSLSGMQEKQAKTMQNPSGMQLAEVAQMRGVCAERNVCTIT</sequence>
<protein>
    <submittedName>
        <fullName evidence="2">Uncharacterized protein</fullName>
    </submittedName>
</protein>
<evidence type="ECO:0000256" key="1">
    <source>
        <dbReference type="SAM" id="MobiDB-lite"/>
    </source>
</evidence>
<dbReference type="EMBL" id="QEKY01000001">
    <property type="protein sequence ID" value="PVZ15213.1"/>
    <property type="molecule type" value="Genomic_DNA"/>
</dbReference>
<accession>A0A2U1FSQ0</accession>
<dbReference type="AlphaFoldDB" id="A0A2U1FSQ0"/>
<evidence type="ECO:0000313" key="3">
    <source>
        <dbReference type="Proteomes" id="UP000245462"/>
    </source>
</evidence>
<comment type="caution">
    <text evidence="2">The sequence shown here is derived from an EMBL/GenBank/DDBJ whole genome shotgun (WGS) entry which is preliminary data.</text>
</comment>
<name>A0A2U1FSQ0_9PORP</name>
<dbReference type="Proteomes" id="UP000245462">
    <property type="component" value="Unassembled WGS sequence"/>
</dbReference>
<organism evidence="2 3">
    <name type="scientific">Porphyromonas loveana</name>
    <dbReference type="NCBI Taxonomy" id="1884669"/>
    <lineage>
        <taxon>Bacteria</taxon>
        <taxon>Pseudomonadati</taxon>
        <taxon>Bacteroidota</taxon>
        <taxon>Bacteroidia</taxon>
        <taxon>Bacteroidales</taxon>
        <taxon>Porphyromonadaceae</taxon>
        <taxon>Porphyromonas</taxon>
    </lineage>
</organism>
<feature type="region of interest" description="Disordered" evidence="1">
    <location>
        <begin position="1"/>
        <end position="20"/>
    </location>
</feature>
<reference evidence="2 3" key="1">
    <citation type="submission" date="2018-04" db="EMBL/GenBank/DDBJ databases">
        <title>Genomic Encyclopedia of Type Strains, Phase IV (KMG-IV): sequencing the most valuable type-strain genomes for metagenomic binning, comparative biology and taxonomic classification.</title>
        <authorList>
            <person name="Goeker M."/>
        </authorList>
    </citation>
    <scope>NUCLEOTIDE SEQUENCE [LARGE SCALE GENOMIC DNA]</scope>
    <source>
        <strain evidence="2 3">DSM 28520</strain>
    </source>
</reference>
<evidence type="ECO:0000313" key="2">
    <source>
        <dbReference type="EMBL" id="PVZ15213.1"/>
    </source>
</evidence>